<feature type="domain" description="Schlafen AlbA-2" evidence="1">
    <location>
        <begin position="15"/>
        <end position="133"/>
    </location>
</feature>
<protein>
    <submittedName>
        <fullName evidence="2">Transcriptional regulator</fullName>
    </submittedName>
</protein>
<organism evidence="2 3">
    <name type="scientific">Defluviitalea raffinosedens</name>
    <dbReference type="NCBI Taxonomy" id="1450156"/>
    <lineage>
        <taxon>Bacteria</taxon>
        <taxon>Bacillati</taxon>
        <taxon>Bacillota</taxon>
        <taxon>Clostridia</taxon>
        <taxon>Lachnospirales</taxon>
        <taxon>Defluviitaleaceae</taxon>
        <taxon>Defluviitalea</taxon>
    </lineage>
</organism>
<evidence type="ECO:0000313" key="2">
    <source>
        <dbReference type="EMBL" id="KAE9636945.1"/>
    </source>
</evidence>
<dbReference type="Pfam" id="PF04326">
    <property type="entry name" value="SLFN_AlbA_2"/>
    <property type="match status" value="1"/>
</dbReference>
<evidence type="ECO:0000313" key="3">
    <source>
        <dbReference type="Proteomes" id="UP000483018"/>
    </source>
</evidence>
<dbReference type="Proteomes" id="UP000483018">
    <property type="component" value="Unassembled WGS sequence"/>
</dbReference>
<evidence type="ECO:0000259" key="1">
    <source>
        <dbReference type="Pfam" id="PF04326"/>
    </source>
</evidence>
<dbReference type="InterPro" id="IPR007421">
    <property type="entry name" value="Schlafen_AlbA_2_dom"/>
</dbReference>
<dbReference type="OrthoDB" id="320597at2"/>
<dbReference type="Gene3D" id="3.30.565.60">
    <property type="match status" value="1"/>
</dbReference>
<dbReference type="EMBL" id="WSLF01000001">
    <property type="protein sequence ID" value="KAE9636945.1"/>
    <property type="molecule type" value="Genomic_DNA"/>
</dbReference>
<dbReference type="InterPro" id="IPR038461">
    <property type="entry name" value="Schlafen_AlbA_2_dom_sf"/>
</dbReference>
<name>A0A7C8LRF7_9FIRM</name>
<dbReference type="AlphaFoldDB" id="A0A7C8LRF7"/>
<sequence>MDIKKLEQLLSQPEGFKLDFKEKLQLDTESAKKEFVKDVCAIANTNGGRGYIVYGVKDKSKEIVGVNLEPFNEEKIQQIICNRCDPPVPIRVDVVNYRQKNIAVITIFKSDQRPHQVRQTGTFYIRRGSTTDIARRHEIANMLQENGLSSSEQIVCRKVPLSELDDTLIKKHILGNGVIPEENRLILLEGLGIIGRESERSTYHPTMGGLLLFGRYPQNYLPHTGIKIEYNGQGYAIRGNLLKMLDSSEELIASFFKDSSYPVQSIYDALCNAVVHRDYWDMTREIVVTIDSHKIEISNPGSIWIGGSIKKLMEDQNPPRRNPWLYQRLLLIDQKERFLKYGLGMKRIKKPFKNIGRVKIFNFPNKNLFKIVLPGEAIFQLHKNYSI</sequence>
<comment type="caution">
    <text evidence="2">The sequence shown here is derived from an EMBL/GenBank/DDBJ whole genome shotgun (WGS) entry which is preliminary data.</text>
</comment>
<dbReference type="Gene3D" id="3.30.950.30">
    <property type="entry name" value="Schlafen, AAA domain"/>
    <property type="match status" value="1"/>
</dbReference>
<reference evidence="2 3" key="1">
    <citation type="submission" date="2019-12" db="EMBL/GenBank/DDBJ databases">
        <title>Defluviitalea raffinosedens, isolated from a biogas fermenter, genome sequencing and characterization.</title>
        <authorList>
            <person name="Rettenmaier R."/>
            <person name="Schneider M."/>
            <person name="Neuhaus K."/>
            <person name="Liebl W."/>
            <person name="Zverlov V."/>
        </authorList>
    </citation>
    <scope>NUCLEOTIDE SEQUENCE [LARGE SCALE GENOMIC DNA]</scope>
    <source>
        <strain evidence="2 3">249c-K6</strain>
    </source>
</reference>
<dbReference type="RefSeq" id="WP_158738862.1">
    <property type="nucleotide sequence ID" value="NZ_JAFBEP010000004.1"/>
</dbReference>
<dbReference type="InterPro" id="IPR038475">
    <property type="entry name" value="RecG_C_sf"/>
</dbReference>
<gene>
    <name evidence="2" type="ORF">GND95_00500</name>
</gene>
<dbReference type="PANTHER" id="PTHR30595">
    <property type="entry name" value="GLPR-RELATED TRANSCRIPTIONAL REPRESSOR"/>
    <property type="match status" value="1"/>
</dbReference>
<dbReference type="PANTHER" id="PTHR30595:SF6">
    <property type="entry name" value="SCHLAFEN ALBA-2 DOMAIN-CONTAINING PROTEIN"/>
    <property type="match status" value="1"/>
</dbReference>
<proteinExistence type="predicted"/>
<accession>A0A7C8LRF7</accession>
<keyword evidence="3" id="KW-1185">Reference proteome</keyword>